<dbReference type="AlphaFoldDB" id="W6MXU3"/>
<evidence type="ECO:0000313" key="6">
    <source>
        <dbReference type="Proteomes" id="UP000019384"/>
    </source>
</evidence>
<dbReference type="PANTHER" id="PTHR24107">
    <property type="entry name" value="YNEIN REGULATORY COMPLEX SUBUNIT 5"/>
    <property type="match status" value="1"/>
</dbReference>
<dbReference type="Proteomes" id="UP000019384">
    <property type="component" value="Unassembled WGS sequence"/>
</dbReference>
<evidence type="ECO:0000256" key="3">
    <source>
        <dbReference type="ARBA" id="ARBA00023212"/>
    </source>
</evidence>
<dbReference type="OrthoDB" id="8436363at2759"/>
<reference evidence="5" key="1">
    <citation type="submission" date="2013-12" db="EMBL/GenBank/DDBJ databases">
        <authorList>
            <person name="Genoscope - CEA"/>
        </authorList>
    </citation>
    <scope>NUCLEOTIDE SEQUENCE</scope>
    <source>
        <strain evidence="5">CBS 1993</strain>
    </source>
</reference>
<dbReference type="InterPro" id="IPR052410">
    <property type="entry name" value="DRC5"/>
</dbReference>
<name>W6MXU3_9ASCO</name>
<reference evidence="5" key="2">
    <citation type="submission" date="2014-02" db="EMBL/GenBank/DDBJ databases">
        <title>Complete DNA sequence of /Kuraishia capsulata/ illustrates novel genomic features among budding yeasts (/Saccharomycotina/).</title>
        <authorList>
            <person name="Morales L."/>
            <person name="Noel B."/>
            <person name="Porcel B."/>
            <person name="Marcet-Houben M."/>
            <person name="Hullo M-F."/>
            <person name="Sacerdot C."/>
            <person name="Tekaia F."/>
            <person name="Leh-Louis V."/>
            <person name="Despons L."/>
            <person name="Khanna V."/>
            <person name="Aury J-M."/>
            <person name="Barbe V."/>
            <person name="Couloux A."/>
            <person name="Labadie K."/>
            <person name="Pelletier E."/>
            <person name="Souciet J-L."/>
            <person name="Boekhout T."/>
            <person name="Gabaldon T."/>
            <person name="Wincker P."/>
            <person name="Dujon B."/>
        </authorList>
    </citation>
    <scope>NUCLEOTIDE SEQUENCE</scope>
    <source>
        <strain evidence="5">CBS 1993</strain>
    </source>
</reference>
<feature type="compositionally biased region" description="Polar residues" evidence="4">
    <location>
        <begin position="1105"/>
        <end position="1118"/>
    </location>
</feature>
<feature type="region of interest" description="Disordered" evidence="4">
    <location>
        <begin position="62"/>
        <end position="130"/>
    </location>
</feature>
<dbReference type="InterPro" id="IPR032675">
    <property type="entry name" value="LRR_dom_sf"/>
</dbReference>
<feature type="region of interest" description="Disordered" evidence="4">
    <location>
        <begin position="1087"/>
        <end position="1132"/>
    </location>
</feature>
<dbReference type="SUPFAM" id="SSF52047">
    <property type="entry name" value="RNI-like"/>
    <property type="match status" value="1"/>
</dbReference>
<feature type="compositionally biased region" description="Basic and acidic residues" evidence="4">
    <location>
        <begin position="1087"/>
        <end position="1104"/>
    </location>
</feature>
<dbReference type="GeneID" id="34522858"/>
<dbReference type="RefSeq" id="XP_022461470.1">
    <property type="nucleotide sequence ID" value="XM_022600671.1"/>
</dbReference>
<dbReference type="EMBL" id="HG793130">
    <property type="protein sequence ID" value="CDK29485.1"/>
    <property type="molecule type" value="Genomic_DNA"/>
</dbReference>
<keyword evidence="6" id="KW-1185">Reference proteome</keyword>
<evidence type="ECO:0000256" key="4">
    <source>
        <dbReference type="SAM" id="MobiDB-lite"/>
    </source>
</evidence>
<gene>
    <name evidence="5" type="ORF">KUCA_T00005473001</name>
</gene>
<feature type="region of interest" description="Disordered" evidence="4">
    <location>
        <begin position="411"/>
        <end position="433"/>
    </location>
</feature>
<keyword evidence="3" id="KW-0206">Cytoskeleton</keyword>
<accession>W6MXU3</accession>
<protein>
    <recommendedName>
        <fullName evidence="7">GLC7-interacting protein 3</fullName>
    </recommendedName>
</protein>
<feature type="region of interest" description="Disordered" evidence="4">
    <location>
        <begin position="1"/>
        <end position="37"/>
    </location>
</feature>
<feature type="region of interest" description="Disordered" evidence="4">
    <location>
        <begin position="198"/>
        <end position="243"/>
    </location>
</feature>
<evidence type="ECO:0000256" key="2">
    <source>
        <dbReference type="ARBA" id="ARBA00022490"/>
    </source>
</evidence>
<dbReference type="STRING" id="1382522.W6MXU3"/>
<feature type="region of interest" description="Disordered" evidence="4">
    <location>
        <begin position="163"/>
        <end position="182"/>
    </location>
</feature>
<proteinExistence type="predicted"/>
<dbReference type="Gene3D" id="3.80.10.10">
    <property type="entry name" value="Ribonuclease Inhibitor"/>
    <property type="match status" value="2"/>
</dbReference>
<evidence type="ECO:0000313" key="5">
    <source>
        <dbReference type="EMBL" id="CDK29485.1"/>
    </source>
</evidence>
<evidence type="ECO:0000256" key="1">
    <source>
        <dbReference type="ARBA" id="ARBA00004245"/>
    </source>
</evidence>
<feature type="compositionally biased region" description="Basic and acidic residues" evidence="4">
    <location>
        <begin position="231"/>
        <end position="243"/>
    </location>
</feature>
<evidence type="ECO:0008006" key="7">
    <source>
        <dbReference type="Google" id="ProtNLM"/>
    </source>
</evidence>
<feature type="compositionally biased region" description="Basic and acidic residues" evidence="4">
    <location>
        <begin position="416"/>
        <end position="425"/>
    </location>
</feature>
<comment type="subcellular location">
    <subcellularLocation>
        <location evidence="1">Cytoplasm</location>
        <location evidence="1">Cytoskeleton</location>
    </subcellularLocation>
</comment>
<sequence>MEDSNGSPTACDAKAPNSKPVITEQSESSGVSNGDVDWLFRGKESKKLARKTDRVLTARVPSLSKDVINEQTTRRRSSEEPERAKLSITTSIDDLQDGLPQRRRSTGNALVGDKTVPDDPRKASVVQAKAPVSVLKNSGRSRSVSDPAVPVESFRKMAFKEMNSPSTSAPVEGLGTSPGSASKKSFLSSISSKFSSKNVPAVPQVGLSPTQSSLGASPVEKKGLFGMRNKAPSDIKREGSVKRTSSEVRRVSVAAPTVAPVKEDPLKKTVLKRVTFSLDKLQDDPQQQIPSRRPRKGNVLIPEDLTAEPARLTIGITDSNNNDAAAKKPMIDEKELALALDTQRQALIEAQHHAQEAHLAAQRVAKEVAAFKKKSYGAQSVADEAEDESLYSHSQNVEIDKPLHEHIDYFEVDGEEPVRHGRESGYEDGEDEDEREIPLDVVYTRCCHLREILPIPATLKQLKGKSRPLQILKLLNPKPTLIDVLSFADFLAITPIAIVIFDNVTMNNEMLKVFLTSLVNSKGLEKLSLRNVAMDSEGWLYLCKFLTLNKSLSKLDISQQKVKSDTPRSHIRSQMNWDLFTECVAKRGGLVELVINGCKLTDEQFSKLIRRGVMINTLRLGVAATNLSVGKSATLASWVTDPKSSCVGLDIAFNDLSEGQLRPCITQFATNYPPKLMFFSINSTNVKLDDCVDLIKTLSKLPNIRFLDLSNNPHLFPKIIPVLTEYLPKFADLRRIHLEFSNLTSPQIVAIASILSKCKQLIHVSLLGNQNIGVSAALSLYSMVKASNVYVLDVDFDLISDVVSSKIAFYLMRNMERNLNNDLTHDNDDEDLIFDGSILTQTAEKILEAKYNSADSNSDDDVSKQIISKALIERTTRLRKEIHKTMDKFFEQRRQGTLSLQGKETLLRFCLLDSSLEKVVQIFEEADDHETASPAPATQLKLPMLPLDLHMHRGSSDMMMTGPIVSPNLKIIDESTYFAPQAHGATAVNSEQPHQVVVENSVDGKTRAVDEYTGKPVLFRKLSQTSIHAKAQEEEEGEFHRWGFFVQQQDPFMTPQLNILPSGPELREAVIKAKGIESVSDLIGKIDQKRDPVGQDSVHWDATSKDQVQSEEPQSPVSIGSDDEGDAGAYKHERAVDEVYEKLLDDVVRVRSNSMKK</sequence>
<feature type="compositionally biased region" description="Basic and acidic residues" evidence="4">
    <location>
        <begin position="72"/>
        <end position="85"/>
    </location>
</feature>
<dbReference type="PANTHER" id="PTHR24107:SF2">
    <property type="entry name" value="NLR FAMILY CARD DOMAIN CONTAINING 3"/>
    <property type="match status" value="1"/>
</dbReference>
<dbReference type="HOGENOM" id="CLU_007231_0_0_1"/>
<feature type="compositionally biased region" description="Polar residues" evidence="4">
    <location>
        <begin position="23"/>
        <end position="32"/>
    </location>
</feature>
<keyword evidence="2" id="KW-0963">Cytoplasm</keyword>
<organism evidence="5 6">
    <name type="scientific">Kuraishia capsulata CBS 1993</name>
    <dbReference type="NCBI Taxonomy" id="1382522"/>
    <lineage>
        <taxon>Eukaryota</taxon>
        <taxon>Fungi</taxon>
        <taxon>Dikarya</taxon>
        <taxon>Ascomycota</taxon>
        <taxon>Saccharomycotina</taxon>
        <taxon>Pichiomycetes</taxon>
        <taxon>Pichiales</taxon>
        <taxon>Pichiaceae</taxon>
        <taxon>Kuraishia</taxon>
    </lineage>
</organism>
<dbReference type="GO" id="GO:0005856">
    <property type="term" value="C:cytoskeleton"/>
    <property type="evidence" value="ECO:0007669"/>
    <property type="project" value="UniProtKB-SubCell"/>
</dbReference>